<dbReference type="CDD" id="cd00027">
    <property type="entry name" value="BRCT"/>
    <property type="match status" value="1"/>
</dbReference>
<dbReference type="EMBL" id="NJHN03000059">
    <property type="protein sequence ID" value="KAH9419470.1"/>
    <property type="molecule type" value="Genomic_DNA"/>
</dbReference>
<evidence type="ECO:0000256" key="1">
    <source>
        <dbReference type="ARBA" id="ARBA00022737"/>
    </source>
</evidence>
<name>A0ABQ8JAP6_DERPT</name>
<dbReference type="PANTHER" id="PTHR13561:SF20">
    <property type="entry name" value="DNA TOPOISOMERASE 2-BINDING PROTEIN 1"/>
    <property type="match status" value="1"/>
</dbReference>
<reference evidence="4 5" key="1">
    <citation type="journal article" date="2018" name="J. Allergy Clin. Immunol.">
        <title>High-quality assembly of Dermatophagoides pteronyssinus genome and transcriptome reveals a wide range of novel allergens.</title>
        <authorList>
            <person name="Liu X.Y."/>
            <person name="Yang K.Y."/>
            <person name="Wang M.Q."/>
            <person name="Kwok J.S."/>
            <person name="Zeng X."/>
            <person name="Yang Z."/>
            <person name="Xiao X.J."/>
            <person name="Lau C.P."/>
            <person name="Li Y."/>
            <person name="Huang Z.M."/>
            <person name="Ba J.G."/>
            <person name="Yim A.K."/>
            <person name="Ouyang C.Y."/>
            <person name="Ngai S.M."/>
            <person name="Chan T.F."/>
            <person name="Leung E.L."/>
            <person name="Liu L."/>
            <person name="Liu Z.G."/>
            <person name="Tsui S.K."/>
        </authorList>
    </citation>
    <scope>NUCLEOTIDE SEQUENCE [LARGE SCALE GENOMIC DNA]</scope>
    <source>
        <strain evidence="4">Derp</strain>
    </source>
</reference>
<gene>
    <name evidence="4" type="primary">TOPBP1</name>
    <name evidence="4" type="ORF">DERP_010682</name>
</gene>
<evidence type="ECO:0000259" key="3">
    <source>
        <dbReference type="PROSITE" id="PS50172"/>
    </source>
</evidence>
<dbReference type="InterPro" id="IPR001357">
    <property type="entry name" value="BRCT_dom"/>
</dbReference>
<dbReference type="PROSITE" id="PS50172">
    <property type="entry name" value="BRCT"/>
    <property type="match status" value="4"/>
</dbReference>
<protein>
    <submittedName>
        <fullName evidence="4">DNA topoisomerase 2-binding protein 1</fullName>
    </submittedName>
</protein>
<dbReference type="PANTHER" id="PTHR13561">
    <property type="entry name" value="DNA REPLICATION REGULATOR DPB11-RELATED"/>
    <property type="match status" value="1"/>
</dbReference>
<keyword evidence="1" id="KW-0677">Repeat</keyword>
<dbReference type="InterPro" id="IPR059215">
    <property type="entry name" value="BRCT2_TopBP1-like"/>
</dbReference>
<keyword evidence="5" id="KW-1185">Reference proteome</keyword>
<dbReference type="SMART" id="SM00292">
    <property type="entry name" value="BRCT"/>
    <property type="match status" value="4"/>
</dbReference>
<feature type="compositionally biased region" description="Basic and acidic residues" evidence="2">
    <location>
        <begin position="517"/>
        <end position="538"/>
    </location>
</feature>
<dbReference type="Pfam" id="PF00533">
    <property type="entry name" value="BRCT"/>
    <property type="match status" value="2"/>
</dbReference>
<dbReference type="CDD" id="cd17731">
    <property type="entry name" value="BRCT_TopBP1_rpt2_like"/>
    <property type="match status" value="1"/>
</dbReference>
<accession>A0ABQ8JAP6</accession>
<reference evidence="4 5" key="2">
    <citation type="journal article" date="2022" name="Mol. Biol. Evol.">
        <title>Comparative Genomics Reveals Insights into the Divergent Evolution of Astigmatic Mites and Household Pest Adaptations.</title>
        <authorList>
            <person name="Xiong Q."/>
            <person name="Wan A.T."/>
            <person name="Liu X."/>
            <person name="Fung C.S."/>
            <person name="Xiao X."/>
            <person name="Malainual N."/>
            <person name="Hou J."/>
            <person name="Wang L."/>
            <person name="Wang M."/>
            <person name="Yang K.Y."/>
            <person name="Cui Y."/>
            <person name="Leung E.L."/>
            <person name="Nong W."/>
            <person name="Shin S.K."/>
            <person name="Au S.W."/>
            <person name="Jeong K.Y."/>
            <person name="Chew F.T."/>
            <person name="Hui J.H."/>
            <person name="Leung T.F."/>
            <person name="Tungtrongchitr A."/>
            <person name="Zhong N."/>
            <person name="Liu Z."/>
            <person name="Tsui S.K."/>
        </authorList>
    </citation>
    <scope>NUCLEOTIDE SEQUENCE [LARGE SCALE GENOMIC DNA]</scope>
    <source>
        <strain evidence="4">Derp</strain>
    </source>
</reference>
<comment type="caution">
    <text evidence="4">The sequence shown here is derived from an EMBL/GenBank/DDBJ whole genome shotgun (WGS) entry which is preliminary data.</text>
</comment>
<evidence type="ECO:0000313" key="4">
    <source>
        <dbReference type="EMBL" id="KAH9419470.1"/>
    </source>
</evidence>
<dbReference type="InterPro" id="IPR036420">
    <property type="entry name" value="BRCT_dom_sf"/>
</dbReference>
<feature type="domain" description="BRCT" evidence="3">
    <location>
        <begin position="205"/>
        <end position="295"/>
    </location>
</feature>
<dbReference type="Proteomes" id="UP000887458">
    <property type="component" value="Unassembled WGS sequence"/>
</dbReference>
<feature type="domain" description="BRCT" evidence="3">
    <location>
        <begin position="349"/>
        <end position="441"/>
    </location>
</feature>
<feature type="region of interest" description="Disordered" evidence="2">
    <location>
        <begin position="515"/>
        <end position="561"/>
    </location>
</feature>
<dbReference type="Gene3D" id="3.40.50.10190">
    <property type="entry name" value="BRCT domain"/>
    <property type="match status" value="4"/>
</dbReference>
<feature type="domain" description="BRCT" evidence="3">
    <location>
        <begin position="111"/>
        <end position="185"/>
    </location>
</feature>
<feature type="domain" description="BRCT" evidence="3">
    <location>
        <begin position="619"/>
        <end position="675"/>
    </location>
</feature>
<dbReference type="CDD" id="cd17738">
    <property type="entry name" value="BRCT_TopBP1_rpt7"/>
    <property type="match status" value="1"/>
</dbReference>
<proteinExistence type="predicted"/>
<dbReference type="SUPFAM" id="SSF52113">
    <property type="entry name" value="BRCT domain"/>
    <property type="match status" value="4"/>
</dbReference>
<organism evidence="4 5">
    <name type="scientific">Dermatophagoides pteronyssinus</name>
    <name type="common">European house dust mite</name>
    <dbReference type="NCBI Taxonomy" id="6956"/>
    <lineage>
        <taxon>Eukaryota</taxon>
        <taxon>Metazoa</taxon>
        <taxon>Ecdysozoa</taxon>
        <taxon>Arthropoda</taxon>
        <taxon>Chelicerata</taxon>
        <taxon>Arachnida</taxon>
        <taxon>Acari</taxon>
        <taxon>Acariformes</taxon>
        <taxon>Sarcoptiformes</taxon>
        <taxon>Astigmata</taxon>
        <taxon>Psoroptidia</taxon>
        <taxon>Analgoidea</taxon>
        <taxon>Pyroglyphidae</taxon>
        <taxon>Dermatophagoidinae</taxon>
        <taxon>Dermatophagoides</taxon>
    </lineage>
</organism>
<dbReference type="Pfam" id="PF12738">
    <property type="entry name" value="PTCB-BRCT"/>
    <property type="match status" value="1"/>
</dbReference>
<evidence type="ECO:0000313" key="5">
    <source>
        <dbReference type="Proteomes" id="UP000887458"/>
    </source>
</evidence>
<sequence>MNNSTESTEKFFFLTFGSDQTIPPDIMQKAFMSIEKRKLRPRWISFEKMKSIANSLSYFAVIFIVTDRFDNEIIECFNDKFRIIGPLVITYCDNDICKCPHSALPKRTWPIFSQCMRGLEITTSNLSQKKRDLVKNRVQLMSGNYYENLCRQTNVVVSDSVLTRKARAAAENHITMVSFDWIESCWTKYQYEHRKADEESIVNQYRLPLFYGLNITSSGITERDRIKNILQSNGGKYHPSLILRPILPNSILLVQEKRGEKYLNAKRLNIPCLLPKWVDDSINAGFVLPFENYNIENLIDENHQTTITTVPTKKSILTTNIVPFTVEKSNEKQTNLQSILKEIIESNQCNEQLFDGNSIYAIGFDKNLLIMIRNCAQKFGAFFYESLCDSVTDVIVGKDITESSFKQLLENQEYVHRLVTIDWFINCIRSCKLCSQTNYRIHSYSQLKKQTTSSSSSSNTLSSKNLNIFKETNLLKIDLNDILKLKFVDETYSPKRNHSILGNVSSDDDSPDFVWSLEKKSDTPESTKSNDDNNESKNSKKLRTSSLFDHEEMNNDDDDDYDKVIEIDTNEKQSCSSSIMNDQIKTMNFLAGFMFSAFDDDSKTKLIKLSQDILNIIIIDDKIFTNEVTHLILNQPKCSEKVFAAISAGAFILKPEYIYDSIQAKKLLSEQNYQWGIDSNDLQSNNSDNNNIQSEFNGNRLMKSAIEWKQQIDENNNKKIFEDWKILLLNPMIDDDTLLNSCENILRAGGANIFSINDLMIESCDTNLGEIIESIDYAIVNPNWTNKPKLSRQQFLKFVDYYQQNNRLTNCCVILRYISQGPKLANMETLRQRFSITNNEIRNCLSRFY</sequence>
<evidence type="ECO:0000256" key="2">
    <source>
        <dbReference type="SAM" id="MobiDB-lite"/>
    </source>
</evidence>